<protein>
    <submittedName>
        <fullName evidence="1">Uncharacterized protein</fullName>
    </submittedName>
</protein>
<keyword evidence="1" id="KW-0614">Plasmid</keyword>
<accession>I0CEK8</accession>
<proteinExistence type="predicted"/>
<dbReference type="EMBL" id="JQ340175">
    <property type="protein sequence ID" value="AFH75221.1"/>
    <property type="molecule type" value="Genomic_DNA"/>
</dbReference>
<sequence length="220" mass="24059">MTTFHEAAAADLFEAMSQDPHDAALLAQVHARLDTRFPDWLMDLIGQTLQSPASWPQAQVAAFTDVVHRLSQGRVARRRIPLGHTPGSDSDRTGNAERLLSLPAPFVARLSMTQNGADSDGALEWDSSVTAWRSTTAQVLNVHALHSAIHAPFDLRPWSVPLEVGYTMPSRTWAHLAVEGAVARWPYGSKEIHLLVCLERLGGFVSTRPLPAGIETFSPL</sequence>
<reference evidence="1" key="1">
    <citation type="submission" date="2011-12" db="EMBL/GenBank/DDBJ databases">
        <title>Complete nucleotide sequence of Streptomyces circular plasmid pCQ4.</title>
        <authorList>
            <person name="Cheng Q."/>
            <person name="Tian X."/>
            <person name="Qin Z."/>
        </authorList>
    </citation>
    <scope>NUCLEOTIDE SEQUENCE</scope>
    <source>
        <strain evidence="1">W75</strain>
        <plasmid evidence="1">pCQ4</plasmid>
    </source>
</reference>
<dbReference type="RefSeq" id="WP_015061035.1">
    <property type="nucleotide sequence ID" value="NC_019307.1"/>
</dbReference>
<evidence type="ECO:0000313" key="1">
    <source>
        <dbReference type="EMBL" id="AFH75221.1"/>
    </source>
</evidence>
<gene>
    <name evidence="1" type="ORF">pCQ4.96</name>
</gene>
<dbReference type="AlphaFoldDB" id="I0CEK8"/>
<name>I0CEK8_9ACTN</name>
<organism evidence="1">
    <name type="scientific">Streptomyces sp. W75</name>
    <dbReference type="NCBI Taxonomy" id="1170711"/>
    <lineage>
        <taxon>Bacteria</taxon>
        <taxon>Bacillati</taxon>
        <taxon>Actinomycetota</taxon>
        <taxon>Actinomycetes</taxon>
        <taxon>Kitasatosporales</taxon>
        <taxon>Streptomycetaceae</taxon>
        <taxon>Streptomyces</taxon>
    </lineage>
</organism>
<geneLocation type="plasmid" evidence="1">
    <name>pCQ4</name>
</geneLocation>